<dbReference type="EMBL" id="FOIA01000016">
    <property type="protein sequence ID" value="SET22799.1"/>
    <property type="molecule type" value="Genomic_DNA"/>
</dbReference>
<sequence>MATQQNDVINVQRGNQAGVGGDDTYILSPALIDADAEITISDTQGANKIQLIGGLEITSSVVANDTAQLTLSNGAVITVLGASSFTFEIGGNPLTGTPGTSSDYSGFVTDTLGTTVPGEGEDPSNGGAVTIPPDTPPVDETAPEFSSAAADGTSVVLTYNESLDDNSIPALGDFEVLVGGSAATISSVSVSGSEVTLTLDAPVKSTDTLTVAYTQPASNRVQDDAGNDAASLSATEVTNNTELTFTLTPSVENGTEGTDVTYTVTASEELASDTDVVFTVSPGDSTAADQGTNTTNLNDFATGTFNPQTVTIAAGSTTATFAVAAKSDGLTELPEMYTVTAEVNGTTLEEETTVNDGTSGGGDVFALTAATDVYNGSGNNDSIIGDITAGGLTVNAADQINGAGGTDTFTIFGSGFTLSGATPSPTGVITNTENLIIDHVADADQNFSSLTKAATGIEKIAINNASALSAAAGRTITTTTDQTLQLATGPTNGAAGAFPTTWAGPNDAALNLHLNGYQGAATPQALTITGGASTQTLNIMSNGATNAISTLTGPATVRDHVVGGSQQITYALAAADAAALNNVNAGTSSGGVNVNATAATTKAGFTFTGGSGNDAITFADDNLGVLTAGSQLDGGAGTADKLGISDTVISANELTKINAAQNFEVLGLNADITIDGSSLTTIKSFAIDTAALTNTISNIATGAKISLNASSTAQTYSSAVGVNDLAIDLNNGTTATALTVGQTDVTLTSNGTAGVTTNTITTLSNADNSVYDISGNSNLTITNATAATATGSKFDAADLTGALTIIGNQTAFAAGSGLGDILIGGSNNDSIQSSVNGATMTGNGGTDTFIVTTALGGTSTTLLAPTITDFTLGETISLAAGNGISEFTAAKVDVSGAANLAAALDIAAAGDGGTNTIVDWFQFGGNTYLVQDNTAGNTFAATDIAVKLTGQLDLSTSTFTDGAPDTLLFT</sequence>
<proteinExistence type="predicted"/>
<organism evidence="1 2">
    <name type="scientific">Nitrosomonas marina</name>
    <dbReference type="NCBI Taxonomy" id="917"/>
    <lineage>
        <taxon>Bacteria</taxon>
        <taxon>Pseudomonadati</taxon>
        <taxon>Pseudomonadota</taxon>
        <taxon>Betaproteobacteria</taxon>
        <taxon>Nitrosomonadales</taxon>
        <taxon>Nitrosomonadaceae</taxon>
        <taxon>Nitrosomonas</taxon>
    </lineage>
</organism>
<dbReference type="InterPro" id="IPR028059">
    <property type="entry name" value="SWM_rpt"/>
</dbReference>
<dbReference type="Pfam" id="PF13753">
    <property type="entry name" value="SWM_repeat"/>
    <property type="match status" value="1"/>
</dbReference>
<gene>
    <name evidence="1" type="ORF">SAMN05216326_11624</name>
</gene>
<dbReference type="SUPFAM" id="SSF141072">
    <property type="entry name" value="CalX-like"/>
    <property type="match status" value="1"/>
</dbReference>
<name>A0A1I0CSS7_9PROT</name>
<protein>
    <submittedName>
        <fullName evidence="1">Repeat-containing protein</fullName>
    </submittedName>
</protein>
<keyword evidence="2" id="KW-1185">Reference proteome</keyword>
<accession>A0A1I0CSS7</accession>
<evidence type="ECO:0000313" key="1">
    <source>
        <dbReference type="EMBL" id="SET22799.1"/>
    </source>
</evidence>
<dbReference type="OrthoDB" id="8540162at2"/>
<dbReference type="InterPro" id="IPR038081">
    <property type="entry name" value="CalX-like_sf"/>
</dbReference>
<dbReference type="InterPro" id="IPR011801">
    <property type="entry name" value="Swm_rep_I_cyn"/>
</dbReference>
<dbReference type="Proteomes" id="UP000199345">
    <property type="component" value="Unassembled WGS sequence"/>
</dbReference>
<reference evidence="2" key="1">
    <citation type="submission" date="2016-10" db="EMBL/GenBank/DDBJ databases">
        <authorList>
            <person name="Varghese N."/>
            <person name="Submissions S."/>
        </authorList>
    </citation>
    <scope>NUCLEOTIDE SEQUENCE [LARGE SCALE GENOMIC DNA]</scope>
    <source>
        <strain evidence="2">Nm71</strain>
    </source>
</reference>
<dbReference type="NCBIfam" id="TIGR02059">
    <property type="entry name" value="swm_rep_I"/>
    <property type="match status" value="1"/>
</dbReference>
<dbReference type="AlphaFoldDB" id="A0A1I0CSS7"/>
<evidence type="ECO:0000313" key="2">
    <source>
        <dbReference type="Proteomes" id="UP000199345"/>
    </source>
</evidence>
<dbReference type="RefSeq" id="WP_090658684.1">
    <property type="nucleotide sequence ID" value="NZ_FOIA01000016.1"/>
</dbReference>